<dbReference type="EMBL" id="FOMH01000011">
    <property type="protein sequence ID" value="SFD72694.1"/>
    <property type="molecule type" value="Genomic_DNA"/>
</dbReference>
<sequence>MNPLVSLIVPCYNQGKYLFDSLESVSNQTFANWECLIIDDGSIDNTREIAKIFTDRDSRFNYFFKENGGVSSARNFGLKNAKGDYIQFLDCDDVLDSRKLELSLNYLELSKNNDNVKIVISNFRMFTDNINDSSPPFCVLNHSYFNLEGFLYEWNISFSLQMQCGFFEASLFRTIQFPENLTAQEDWIVWVSLFKTGCEAIFINETLAYYRINPNSRMSTLGIDDNKIKVLESFKDILTYDEYYNFTSNLISRLYKTNEEIQTRLKLLRKSNSYQTVLMIKKILRKIKLLGISVSFFKVILHFKAK</sequence>
<dbReference type="InterPro" id="IPR001173">
    <property type="entry name" value="Glyco_trans_2-like"/>
</dbReference>
<dbReference type="RefSeq" id="WP_091496541.1">
    <property type="nucleotide sequence ID" value="NZ_FOMH01000011.1"/>
</dbReference>
<dbReference type="GO" id="GO:0016758">
    <property type="term" value="F:hexosyltransferase activity"/>
    <property type="evidence" value="ECO:0007669"/>
    <property type="project" value="UniProtKB-ARBA"/>
</dbReference>
<protein>
    <submittedName>
        <fullName evidence="2">Glycosyltransferase involved in cell wall bisynthesis</fullName>
    </submittedName>
</protein>
<dbReference type="Gene3D" id="3.90.550.10">
    <property type="entry name" value="Spore Coat Polysaccharide Biosynthesis Protein SpsA, Chain A"/>
    <property type="match status" value="1"/>
</dbReference>
<organism evidence="2 3">
    <name type="scientific">Flavobacterium phragmitis</name>
    <dbReference type="NCBI Taxonomy" id="739143"/>
    <lineage>
        <taxon>Bacteria</taxon>
        <taxon>Pseudomonadati</taxon>
        <taxon>Bacteroidota</taxon>
        <taxon>Flavobacteriia</taxon>
        <taxon>Flavobacteriales</taxon>
        <taxon>Flavobacteriaceae</taxon>
        <taxon>Flavobacterium</taxon>
    </lineage>
</organism>
<dbReference type="CDD" id="cd00761">
    <property type="entry name" value="Glyco_tranf_GTA_type"/>
    <property type="match status" value="1"/>
</dbReference>
<accession>A0A1I1UPQ8</accession>
<dbReference type="Pfam" id="PF00535">
    <property type="entry name" value="Glycos_transf_2"/>
    <property type="match status" value="1"/>
</dbReference>
<dbReference type="PANTHER" id="PTHR22916">
    <property type="entry name" value="GLYCOSYLTRANSFERASE"/>
    <property type="match status" value="1"/>
</dbReference>
<name>A0A1I1UPQ8_9FLAO</name>
<gene>
    <name evidence="2" type="ORF">SAMN05216297_111119</name>
</gene>
<evidence type="ECO:0000313" key="3">
    <source>
        <dbReference type="Proteomes" id="UP000199672"/>
    </source>
</evidence>
<evidence type="ECO:0000259" key="1">
    <source>
        <dbReference type="Pfam" id="PF00535"/>
    </source>
</evidence>
<reference evidence="3" key="1">
    <citation type="submission" date="2016-10" db="EMBL/GenBank/DDBJ databases">
        <authorList>
            <person name="Varghese N."/>
            <person name="Submissions S."/>
        </authorList>
    </citation>
    <scope>NUCLEOTIDE SEQUENCE [LARGE SCALE GENOMIC DNA]</scope>
    <source>
        <strain evidence="3">CGMCC 1.10370</strain>
    </source>
</reference>
<dbReference type="InterPro" id="IPR029044">
    <property type="entry name" value="Nucleotide-diphossugar_trans"/>
</dbReference>
<proteinExistence type="predicted"/>
<dbReference type="OrthoDB" id="597270at2"/>
<dbReference type="Proteomes" id="UP000199672">
    <property type="component" value="Unassembled WGS sequence"/>
</dbReference>
<dbReference type="PANTHER" id="PTHR22916:SF3">
    <property type="entry name" value="UDP-GLCNAC:BETAGAL BETA-1,3-N-ACETYLGLUCOSAMINYLTRANSFERASE-LIKE PROTEIN 1"/>
    <property type="match status" value="1"/>
</dbReference>
<feature type="domain" description="Glycosyltransferase 2-like" evidence="1">
    <location>
        <begin position="6"/>
        <end position="159"/>
    </location>
</feature>
<keyword evidence="3" id="KW-1185">Reference proteome</keyword>
<dbReference type="SUPFAM" id="SSF53448">
    <property type="entry name" value="Nucleotide-diphospho-sugar transferases"/>
    <property type="match status" value="1"/>
</dbReference>
<evidence type="ECO:0000313" key="2">
    <source>
        <dbReference type="EMBL" id="SFD72694.1"/>
    </source>
</evidence>
<dbReference type="STRING" id="739143.SAMN05216297_111119"/>
<keyword evidence="2" id="KW-0808">Transferase</keyword>
<dbReference type="AlphaFoldDB" id="A0A1I1UPQ8"/>